<dbReference type="AlphaFoldDB" id="A2N9G2"/>
<proteinExistence type="predicted"/>
<sequence>MKLLANSQNVFVEQSLSSGPDRSSVSLRKLQERRQQSLRKGLGSLSRQKRGQVVDRAHGQLGASSGLNRHGGMVERGSNCVHGDRVVGVGGVSRDVDNDTELSGLLVEQIVVDERRNGLRQVDAVDEDIRVSNLLEGSTLLGLVHVPSNDVLFGDTDLSGQINGTGSTSAKSTNHQDGRELGALLNSSGKILLNLVDKLGLIGIGRDTGQVFAVGVGLLEGPSLDTDGGTGESSVEAKGGNSSSIVILQELKVVQSSVSCGESAQNVLPSALILVAVSKLDVLVRQRERFLRQLLKTNNHSVLGGRDPRALLDKSGSDIDKLLVVEDSKGRLLHKDLESSIKQLSGGSRRESRSVLERLGLGSEMELHWCGHCVCVVVCGEVTMDGVSYQAGEQLCLSMLQLSKSHRSTKIKFAIRVGERDGGWKN</sequence>
<reference evidence="2" key="1">
    <citation type="journal article" date="1990" name="Mol. Cell. Biol.">
        <title>Overlapping reading frames at the LYS5 locus in the yeast Yarrowia lipolytica.</title>
        <authorList>
            <person name="Xuan J.-W."/>
            <person name="Fournier P.M."/>
            <person name="Declerck N."/>
            <person name="Chasles M."/>
            <person name="Gaillardin C.C."/>
        </authorList>
    </citation>
    <scope>NUCLEOTIDE SEQUENCE</scope>
</reference>
<feature type="region of interest" description="Disordered" evidence="1">
    <location>
        <begin position="37"/>
        <end position="78"/>
    </location>
</feature>
<organism evidence="2">
    <name type="scientific">Yarrowia lipolytica</name>
    <name type="common">Candida lipolytica</name>
    <dbReference type="NCBI Taxonomy" id="4952"/>
    <lineage>
        <taxon>Eukaryota</taxon>
        <taxon>Fungi</taxon>
        <taxon>Dikarya</taxon>
        <taxon>Ascomycota</taxon>
        <taxon>Saccharomycotina</taxon>
        <taxon>Dipodascomycetes</taxon>
        <taxon>Dipodascales</taxon>
        <taxon>Dipodascales incertae sedis</taxon>
        <taxon>Yarrowia</taxon>
    </lineage>
</organism>
<name>A2N9G2_YARLL</name>
<protein>
    <submittedName>
        <fullName evidence="2">Y.lipolytica saccharopine dehydrogenase (LYS5) protein</fullName>
    </submittedName>
</protein>
<dbReference type="EMBL" id="M34929">
    <property type="protein sequence ID" value="AAA35247.1"/>
    <property type="molecule type" value="Genomic_DNA"/>
</dbReference>
<accession>A2N9G2</accession>
<evidence type="ECO:0000313" key="2">
    <source>
        <dbReference type="EMBL" id="AAA35247.1"/>
    </source>
</evidence>
<evidence type="ECO:0000256" key="1">
    <source>
        <dbReference type="SAM" id="MobiDB-lite"/>
    </source>
</evidence>